<dbReference type="SUPFAM" id="SSF46955">
    <property type="entry name" value="Putative DNA-binding domain"/>
    <property type="match status" value="1"/>
</dbReference>
<dbReference type="GO" id="GO:0003886">
    <property type="term" value="F:DNA (cytosine-5-)-methyltransferase activity"/>
    <property type="evidence" value="ECO:0007669"/>
    <property type="project" value="UniProtKB-EC"/>
</dbReference>
<dbReference type="GO" id="GO:0032259">
    <property type="term" value="P:methylation"/>
    <property type="evidence" value="ECO:0007669"/>
    <property type="project" value="UniProtKB-KW"/>
</dbReference>
<comment type="caution">
    <text evidence="10">The sequence shown here is derived from an EMBL/GenBank/DDBJ whole genome shotgun (WGS) entry which is preliminary data.</text>
</comment>
<evidence type="ECO:0000313" key="10">
    <source>
        <dbReference type="EMBL" id="TPG04002.1"/>
    </source>
</evidence>
<reference evidence="10 11" key="1">
    <citation type="journal article" date="2019" name="Environ. Microbiol.">
        <title>Species interactions and distinct microbial communities in high Arctic permafrost affected cryosols are associated with the CH4 and CO2 gas fluxes.</title>
        <authorList>
            <person name="Altshuler I."/>
            <person name="Hamel J."/>
            <person name="Turney S."/>
            <person name="Magnuson E."/>
            <person name="Levesque R."/>
            <person name="Greer C."/>
            <person name="Whyte L.G."/>
        </authorList>
    </citation>
    <scope>NUCLEOTIDE SEQUENCE [LARGE SCALE GENOMIC DNA]</scope>
    <source>
        <strain evidence="10 11">S13Y</strain>
    </source>
</reference>
<feature type="active site" evidence="7">
    <location>
        <position position="220"/>
    </location>
</feature>
<evidence type="ECO:0000256" key="3">
    <source>
        <dbReference type="ARBA" id="ARBA00022679"/>
    </source>
</evidence>
<dbReference type="NCBIfam" id="TIGR00675">
    <property type="entry name" value="dcm"/>
    <property type="match status" value="1"/>
</dbReference>
<accession>A0A502BUC5</accession>
<comment type="similarity">
    <text evidence="7 8">Belongs to the class I-like SAM-binding methyltransferase superfamily. C5-methyltransferase family.</text>
</comment>
<dbReference type="GO" id="GO:0009307">
    <property type="term" value="P:DNA restriction-modification system"/>
    <property type="evidence" value="ECO:0007669"/>
    <property type="project" value="UniProtKB-KW"/>
</dbReference>
<dbReference type="Gene3D" id="1.10.1660.10">
    <property type="match status" value="1"/>
</dbReference>
<dbReference type="Pfam" id="PF00145">
    <property type="entry name" value="DNA_methylase"/>
    <property type="match status" value="1"/>
</dbReference>
<dbReference type="PRINTS" id="PR00105">
    <property type="entry name" value="C5METTRFRASE"/>
</dbReference>
<dbReference type="PROSITE" id="PS51679">
    <property type="entry name" value="SAM_MT_C5"/>
    <property type="match status" value="1"/>
</dbReference>
<dbReference type="AlphaFoldDB" id="A0A502BUC5"/>
<dbReference type="Gene3D" id="3.90.120.10">
    <property type="entry name" value="DNA Methylase, subunit A, domain 2"/>
    <property type="match status" value="1"/>
</dbReference>
<dbReference type="GO" id="GO:0006355">
    <property type="term" value="P:regulation of DNA-templated transcription"/>
    <property type="evidence" value="ECO:0007669"/>
    <property type="project" value="InterPro"/>
</dbReference>
<dbReference type="GO" id="GO:0003677">
    <property type="term" value="F:DNA binding"/>
    <property type="evidence" value="ECO:0007669"/>
    <property type="project" value="InterPro"/>
</dbReference>
<dbReference type="SUPFAM" id="SSF53335">
    <property type="entry name" value="S-adenosyl-L-methionine-dependent methyltransferases"/>
    <property type="match status" value="1"/>
</dbReference>
<keyword evidence="11" id="KW-1185">Reference proteome</keyword>
<dbReference type="GO" id="GO:0044027">
    <property type="term" value="P:negative regulation of gene expression via chromosomal CpG island methylation"/>
    <property type="evidence" value="ECO:0007669"/>
    <property type="project" value="TreeGrafter"/>
</dbReference>
<dbReference type="InterPro" id="IPR050390">
    <property type="entry name" value="C5-Methyltransferase"/>
</dbReference>
<evidence type="ECO:0000313" key="11">
    <source>
        <dbReference type="Proteomes" id="UP000319486"/>
    </source>
</evidence>
<organism evidence="10 11">
    <name type="scientific">Rhodanobacter glycinis</name>
    <dbReference type="NCBI Taxonomy" id="582702"/>
    <lineage>
        <taxon>Bacteria</taxon>
        <taxon>Pseudomonadati</taxon>
        <taxon>Pseudomonadota</taxon>
        <taxon>Gammaproteobacteria</taxon>
        <taxon>Lysobacterales</taxon>
        <taxon>Rhodanobacteraceae</taxon>
        <taxon>Rhodanobacter</taxon>
    </lineage>
</organism>
<dbReference type="Pfam" id="PF13411">
    <property type="entry name" value="MerR_1"/>
    <property type="match status" value="1"/>
</dbReference>
<evidence type="ECO:0000256" key="6">
    <source>
        <dbReference type="ARBA" id="ARBA00047422"/>
    </source>
</evidence>
<protein>
    <recommendedName>
        <fullName evidence="1">DNA (cytosine-5-)-methyltransferase</fullName>
        <ecNumber evidence="1">2.1.1.37</ecNumber>
    </recommendedName>
</protein>
<evidence type="ECO:0000256" key="8">
    <source>
        <dbReference type="RuleBase" id="RU000416"/>
    </source>
</evidence>
<evidence type="ECO:0000256" key="5">
    <source>
        <dbReference type="ARBA" id="ARBA00022747"/>
    </source>
</evidence>
<keyword evidence="5" id="KW-0680">Restriction system</keyword>
<comment type="catalytic activity">
    <reaction evidence="6">
        <text>a 2'-deoxycytidine in DNA + S-adenosyl-L-methionine = a 5-methyl-2'-deoxycytidine in DNA + S-adenosyl-L-homocysteine + H(+)</text>
        <dbReference type="Rhea" id="RHEA:13681"/>
        <dbReference type="Rhea" id="RHEA-COMP:11369"/>
        <dbReference type="Rhea" id="RHEA-COMP:11370"/>
        <dbReference type="ChEBI" id="CHEBI:15378"/>
        <dbReference type="ChEBI" id="CHEBI:57856"/>
        <dbReference type="ChEBI" id="CHEBI:59789"/>
        <dbReference type="ChEBI" id="CHEBI:85452"/>
        <dbReference type="ChEBI" id="CHEBI:85454"/>
        <dbReference type="EC" id="2.1.1.37"/>
    </reaction>
</comment>
<evidence type="ECO:0000256" key="7">
    <source>
        <dbReference type="PROSITE-ProRule" id="PRU01016"/>
    </source>
</evidence>
<name>A0A502BUC5_9GAMM</name>
<dbReference type="PANTHER" id="PTHR10629:SF52">
    <property type="entry name" value="DNA (CYTOSINE-5)-METHYLTRANSFERASE 1"/>
    <property type="match status" value="1"/>
</dbReference>
<dbReference type="EMBL" id="RCZO01000016">
    <property type="protein sequence ID" value="TPG04002.1"/>
    <property type="molecule type" value="Genomic_DNA"/>
</dbReference>
<dbReference type="InterPro" id="IPR009061">
    <property type="entry name" value="DNA-bd_dom_put_sf"/>
</dbReference>
<evidence type="ECO:0000256" key="1">
    <source>
        <dbReference type="ARBA" id="ARBA00011975"/>
    </source>
</evidence>
<evidence type="ECO:0000259" key="9">
    <source>
        <dbReference type="Pfam" id="PF13411"/>
    </source>
</evidence>
<proteinExistence type="inferred from homology"/>
<keyword evidence="3 7" id="KW-0808">Transferase</keyword>
<dbReference type="Proteomes" id="UP000319486">
    <property type="component" value="Unassembled WGS sequence"/>
</dbReference>
<dbReference type="Gene3D" id="3.40.50.150">
    <property type="entry name" value="Vaccinia Virus protein VP39"/>
    <property type="match status" value="1"/>
</dbReference>
<dbReference type="PANTHER" id="PTHR10629">
    <property type="entry name" value="CYTOSINE-SPECIFIC METHYLTRANSFERASE"/>
    <property type="match status" value="1"/>
</dbReference>
<dbReference type="InterPro" id="IPR000551">
    <property type="entry name" value="MerR-type_HTH_dom"/>
</dbReference>
<dbReference type="InterPro" id="IPR001525">
    <property type="entry name" value="C5_MeTfrase"/>
</dbReference>
<evidence type="ECO:0000256" key="4">
    <source>
        <dbReference type="ARBA" id="ARBA00022691"/>
    </source>
</evidence>
<feature type="domain" description="HTH merR-type" evidence="9">
    <location>
        <begin position="10"/>
        <end position="56"/>
    </location>
</feature>
<sequence>MKSNLKNYVRIKTAADLLAVTPQTIRNWVTTGRLSAVRHPVNGYRLFDPRQLQQLASSTNCRVPFTPPGALTTKATVTAAKNTPSKRSSLTPTVACDRVMGSWTLGQDLAWLTAPIKPKPLSKAKSMLIGDAFCGGGIFSLGIEEGLRRSGFNAKHCFGIDFEPDAIRAYEHNFSGAVARLADVTDIVDGVMGNAATPNERLFQREVGKKLDVLIGGPPCQGHSDLNNHTRRSDAKNELYFSMGRLAELFKPQIVIIENVPGVAHDKGGVVQLTTRCLLELGYCVSTQVIDLRQIGVPQKRRRFVLVATKRKGFDYGVALASKRLEARPISWALQDLLAAYDEFSTYNSSSVHSPENKRRIDYLFEHDLYDLPNSERPPCHRDKKHSYGAVYGRMHWDDAAPTITGGFGSTGQGRFVHPKSRRTLTPHEACRLQFVPDYYSFPAALGRRSMQQIIGNAAPPRLGQFIIESAVIQGLLS</sequence>
<keyword evidence="4 7" id="KW-0949">S-adenosyl-L-methionine</keyword>
<gene>
    <name evidence="10" type="primary">dcm</name>
    <name evidence="10" type="ORF">EAH88_18785</name>
</gene>
<keyword evidence="2 7" id="KW-0489">Methyltransferase</keyword>
<evidence type="ECO:0000256" key="2">
    <source>
        <dbReference type="ARBA" id="ARBA00022603"/>
    </source>
</evidence>
<dbReference type="InterPro" id="IPR029063">
    <property type="entry name" value="SAM-dependent_MTases_sf"/>
</dbReference>
<dbReference type="EC" id="2.1.1.37" evidence="1"/>